<reference evidence="2" key="1">
    <citation type="submission" date="2022-10" db="EMBL/GenBank/DDBJ databases">
        <title>Genome assembly of Pristionchus species.</title>
        <authorList>
            <person name="Yoshida K."/>
            <person name="Sommer R.J."/>
        </authorList>
    </citation>
    <scope>NUCLEOTIDE SEQUENCE [LARGE SCALE GENOMIC DNA]</scope>
    <source>
        <strain evidence="2">RS5460</strain>
    </source>
</reference>
<name>A0AAN5C9F7_9BILA</name>
<accession>A0AAN5C9F7</accession>
<keyword evidence="2" id="KW-1185">Reference proteome</keyword>
<organism evidence="1 2">
    <name type="scientific">Pristionchus mayeri</name>
    <dbReference type="NCBI Taxonomy" id="1317129"/>
    <lineage>
        <taxon>Eukaryota</taxon>
        <taxon>Metazoa</taxon>
        <taxon>Ecdysozoa</taxon>
        <taxon>Nematoda</taxon>
        <taxon>Chromadorea</taxon>
        <taxon>Rhabditida</taxon>
        <taxon>Rhabditina</taxon>
        <taxon>Diplogasteromorpha</taxon>
        <taxon>Diplogasteroidea</taxon>
        <taxon>Neodiplogasteridae</taxon>
        <taxon>Pristionchus</taxon>
    </lineage>
</organism>
<feature type="non-terminal residue" evidence="1">
    <location>
        <position position="1"/>
    </location>
</feature>
<dbReference type="Proteomes" id="UP001328107">
    <property type="component" value="Unassembled WGS sequence"/>
</dbReference>
<dbReference type="AlphaFoldDB" id="A0AAN5C9F7"/>
<protein>
    <submittedName>
        <fullName evidence="1">Uncharacterized protein</fullName>
    </submittedName>
</protein>
<feature type="non-terminal residue" evidence="1">
    <location>
        <position position="68"/>
    </location>
</feature>
<evidence type="ECO:0000313" key="1">
    <source>
        <dbReference type="EMBL" id="GMR33111.1"/>
    </source>
</evidence>
<proteinExistence type="predicted"/>
<evidence type="ECO:0000313" key="2">
    <source>
        <dbReference type="Proteomes" id="UP001328107"/>
    </source>
</evidence>
<sequence length="68" mass="7731">KYYSQIKCDKAKGWKNESGMIIRGMEEKFEVNCVEKTCDRSLVNTDSEVHFESGPPAKLTCGNEKKTL</sequence>
<dbReference type="EMBL" id="BTRK01000001">
    <property type="protein sequence ID" value="GMR33111.1"/>
    <property type="molecule type" value="Genomic_DNA"/>
</dbReference>
<gene>
    <name evidence="1" type="ORF">PMAYCL1PPCAC_03306</name>
</gene>
<comment type="caution">
    <text evidence="1">The sequence shown here is derived from an EMBL/GenBank/DDBJ whole genome shotgun (WGS) entry which is preliminary data.</text>
</comment>